<dbReference type="Pfam" id="PF01048">
    <property type="entry name" value="PNP_UDP_1"/>
    <property type="match status" value="1"/>
</dbReference>
<evidence type="ECO:0000313" key="2">
    <source>
        <dbReference type="EMBL" id="PJF19984.1"/>
    </source>
</evidence>
<name>A0A2H9TQG8_9FUNG</name>
<evidence type="ECO:0000313" key="3">
    <source>
        <dbReference type="Proteomes" id="UP000240830"/>
    </source>
</evidence>
<dbReference type="STRING" id="1246581.A0A2H9TQG8"/>
<dbReference type="OrthoDB" id="416752at2759"/>
<dbReference type="GO" id="GO:0005829">
    <property type="term" value="C:cytosol"/>
    <property type="evidence" value="ECO:0007669"/>
    <property type="project" value="TreeGrafter"/>
</dbReference>
<dbReference type="PANTHER" id="PTHR43691:SF14">
    <property type="entry name" value="URIDINE PHOSPHORYLASE"/>
    <property type="match status" value="1"/>
</dbReference>
<dbReference type="GO" id="GO:0006218">
    <property type="term" value="P:uridine catabolic process"/>
    <property type="evidence" value="ECO:0007669"/>
    <property type="project" value="TreeGrafter"/>
</dbReference>
<accession>A0A2H9TQG8</accession>
<protein>
    <recommendedName>
        <fullName evidence="1">Nucleoside phosphorylase domain-containing protein</fullName>
    </recommendedName>
</protein>
<keyword evidence="3" id="KW-1185">Reference proteome</keyword>
<evidence type="ECO:0000259" key="1">
    <source>
        <dbReference type="Pfam" id="PF01048"/>
    </source>
</evidence>
<dbReference type="PANTHER" id="PTHR43691">
    <property type="entry name" value="URIDINE PHOSPHORYLASE"/>
    <property type="match status" value="1"/>
</dbReference>
<reference evidence="2 3" key="1">
    <citation type="submission" date="2016-10" db="EMBL/GenBank/DDBJ databases">
        <title>The genome of Paramicrosporidium saccamoebae is the missing link in understanding Cryptomycota and Microsporidia evolution.</title>
        <authorList>
            <person name="Quandt C.A."/>
            <person name="Beaudet D."/>
            <person name="Corsaro D."/>
            <person name="Michel R."/>
            <person name="Corradi N."/>
            <person name="James T."/>
        </authorList>
    </citation>
    <scope>NUCLEOTIDE SEQUENCE [LARGE SCALE GENOMIC DNA]</scope>
    <source>
        <strain evidence="2 3">KSL3</strain>
    </source>
</reference>
<dbReference type="AlphaFoldDB" id="A0A2H9TQG8"/>
<proteinExistence type="predicted"/>
<comment type="caution">
    <text evidence="2">The sequence shown here is derived from an EMBL/GenBank/DDBJ whole genome shotgun (WGS) entry which is preliminary data.</text>
</comment>
<dbReference type="Gene3D" id="3.40.50.1580">
    <property type="entry name" value="Nucleoside phosphorylase domain"/>
    <property type="match status" value="1"/>
</dbReference>
<organism evidence="2 3">
    <name type="scientific">Paramicrosporidium saccamoebae</name>
    <dbReference type="NCBI Taxonomy" id="1246581"/>
    <lineage>
        <taxon>Eukaryota</taxon>
        <taxon>Fungi</taxon>
        <taxon>Fungi incertae sedis</taxon>
        <taxon>Cryptomycota</taxon>
        <taxon>Cryptomycota incertae sedis</taxon>
        <taxon>Paramicrosporidium</taxon>
    </lineage>
</organism>
<sequence length="208" mass="22388">MDFFVREVRAVVKGTLVVIRVGTCGAISGGGIGMLAIPDQGSLMVQRNYDFPFSSELAASLDEEPYMISKACLPHKKLTESLIKEACLQLGQESVLRGVNASSDSFYSSQGRPSGEFNDVNGKLVQKLLARGVTSLEMETGQLLHLASNASDPSSPIWASAVHIVVADRPNNEFLTNLEHRTRLDQCAARVALEALISVPVESSVNVL</sequence>
<feature type="domain" description="Nucleoside phosphorylase" evidence="1">
    <location>
        <begin position="8"/>
        <end position="151"/>
    </location>
</feature>
<dbReference type="GO" id="GO:0004850">
    <property type="term" value="F:uridine phosphorylase activity"/>
    <property type="evidence" value="ECO:0007669"/>
    <property type="project" value="TreeGrafter"/>
</dbReference>
<dbReference type="InterPro" id="IPR000845">
    <property type="entry name" value="Nucleoside_phosphorylase_d"/>
</dbReference>
<dbReference type="Proteomes" id="UP000240830">
    <property type="component" value="Unassembled WGS sequence"/>
</dbReference>
<gene>
    <name evidence="2" type="ORF">PSACC_00200</name>
</gene>
<dbReference type="SUPFAM" id="SSF53167">
    <property type="entry name" value="Purine and uridine phosphorylases"/>
    <property type="match status" value="1"/>
</dbReference>
<dbReference type="EMBL" id="MTSL01000016">
    <property type="protein sequence ID" value="PJF19984.1"/>
    <property type="molecule type" value="Genomic_DNA"/>
</dbReference>
<dbReference type="InterPro" id="IPR035994">
    <property type="entry name" value="Nucleoside_phosphorylase_sf"/>
</dbReference>